<dbReference type="InterPro" id="IPR029760">
    <property type="entry name" value="GPX_CS"/>
</dbReference>
<gene>
    <name evidence="6" type="ORF">RLT85_03120</name>
</gene>
<dbReference type="PRINTS" id="PR01011">
    <property type="entry name" value="GLUTPROXDASE"/>
</dbReference>
<feature type="domain" description="Thioredoxin" evidence="5">
    <location>
        <begin position="1"/>
        <end position="159"/>
    </location>
</feature>
<dbReference type="InterPro" id="IPR036249">
    <property type="entry name" value="Thioredoxin-like_sf"/>
</dbReference>
<evidence type="ECO:0000256" key="2">
    <source>
        <dbReference type="ARBA" id="ARBA00022559"/>
    </source>
</evidence>
<evidence type="ECO:0000256" key="3">
    <source>
        <dbReference type="ARBA" id="ARBA00023002"/>
    </source>
</evidence>
<evidence type="ECO:0000313" key="6">
    <source>
        <dbReference type="EMBL" id="MDT0293616.1"/>
    </source>
</evidence>
<dbReference type="InterPro" id="IPR029759">
    <property type="entry name" value="GPX_AS"/>
</dbReference>
<keyword evidence="7" id="KW-1185">Reference proteome</keyword>
<dbReference type="PROSITE" id="PS00460">
    <property type="entry name" value="GLUTATHIONE_PEROXID_1"/>
    <property type="match status" value="1"/>
</dbReference>
<dbReference type="RefSeq" id="WP_311400587.1">
    <property type="nucleotide sequence ID" value="NZ_JAVRBG010000002.1"/>
</dbReference>
<sequence length="160" mass="18324">MSKFHTYQIASSSGEKINFKDFKNKVVLIVNTATKCGLASQFKELESLHQKYKDQGLVVIGFPCNQFMGQEPVINEEMQSACELNFGVTFSLTEKINVNGKNTHPIFNYLKSHLDGFLTSKIKWNFTKFLVDKNGKPFKRFTSATSPKKMQKDIERLLKM</sequence>
<name>A0ABU2KG07_9FLAO</name>
<protein>
    <recommendedName>
        <fullName evidence="4">Glutathione peroxidase</fullName>
    </recommendedName>
</protein>
<dbReference type="Proteomes" id="UP001182991">
    <property type="component" value="Unassembled WGS sequence"/>
</dbReference>
<evidence type="ECO:0000256" key="4">
    <source>
        <dbReference type="RuleBase" id="RU000499"/>
    </source>
</evidence>
<dbReference type="PROSITE" id="PS00763">
    <property type="entry name" value="GLUTATHIONE_PEROXID_2"/>
    <property type="match status" value="1"/>
</dbReference>
<dbReference type="PIRSF" id="PIRSF000303">
    <property type="entry name" value="Glutathion_perox"/>
    <property type="match status" value="1"/>
</dbReference>
<dbReference type="PANTHER" id="PTHR11592">
    <property type="entry name" value="GLUTATHIONE PEROXIDASE"/>
    <property type="match status" value="1"/>
</dbReference>
<dbReference type="SUPFAM" id="SSF52833">
    <property type="entry name" value="Thioredoxin-like"/>
    <property type="match status" value="1"/>
</dbReference>
<keyword evidence="3 4" id="KW-0560">Oxidoreductase</keyword>
<dbReference type="EMBL" id="JAVRBG010000002">
    <property type="protein sequence ID" value="MDT0293616.1"/>
    <property type="molecule type" value="Genomic_DNA"/>
</dbReference>
<comment type="similarity">
    <text evidence="1 4">Belongs to the glutathione peroxidase family.</text>
</comment>
<keyword evidence="2 4" id="KW-0575">Peroxidase</keyword>
<dbReference type="GO" id="GO:0004601">
    <property type="term" value="F:peroxidase activity"/>
    <property type="evidence" value="ECO:0007669"/>
    <property type="project" value="UniProtKB-KW"/>
</dbReference>
<dbReference type="Gene3D" id="3.40.30.10">
    <property type="entry name" value="Glutaredoxin"/>
    <property type="match status" value="1"/>
</dbReference>
<evidence type="ECO:0000256" key="1">
    <source>
        <dbReference type="ARBA" id="ARBA00006926"/>
    </source>
</evidence>
<evidence type="ECO:0000313" key="7">
    <source>
        <dbReference type="Proteomes" id="UP001182991"/>
    </source>
</evidence>
<dbReference type="CDD" id="cd00340">
    <property type="entry name" value="GSH_Peroxidase"/>
    <property type="match status" value="1"/>
</dbReference>
<reference evidence="7" key="1">
    <citation type="submission" date="2023-07" db="EMBL/GenBank/DDBJ databases">
        <title>Isolating and identifying novel microbial strains from the Mariana Trench.</title>
        <authorList>
            <person name="Fu H."/>
        </authorList>
    </citation>
    <scope>NUCLEOTIDE SEQUENCE [LARGE SCALE GENOMIC DNA]</scope>
    <source>
        <strain evidence="7">T-y2</strain>
    </source>
</reference>
<dbReference type="InterPro" id="IPR000889">
    <property type="entry name" value="Glutathione_peroxidase"/>
</dbReference>
<dbReference type="PROSITE" id="PS51352">
    <property type="entry name" value="THIOREDOXIN_2"/>
    <property type="match status" value="1"/>
</dbReference>
<comment type="caution">
    <text evidence="6">The sequence shown here is derived from an EMBL/GenBank/DDBJ whole genome shotgun (WGS) entry which is preliminary data.</text>
</comment>
<proteinExistence type="inferred from homology"/>
<dbReference type="PANTHER" id="PTHR11592:SF78">
    <property type="entry name" value="GLUTATHIONE PEROXIDASE"/>
    <property type="match status" value="1"/>
</dbReference>
<dbReference type="PROSITE" id="PS51355">
    <property type="entry name" value="GLUTATHIONE_PEROXID_3"/>
    <property type="match status" value="1"/>
</dbReference>
<dbReference type="Pfam" id="PF00255">
    <property type="entry name" value="GSHPx"/>
    <property type="match status" value="1"/>
</dbReference>
<accession>A0ABU2KG07</accession>
<organism evidence="6 7">
    <name type="scientific">Mesonia ostreae</name>
    <dbReference type="NCBI Taxonomy" id="861110"/>
    <lineage>
        <taxon>Bacteria</taxon>
        <taxon>Pseudomonadati</taxon>
        <taxon>Bacteroidota</taxon>
        <taxon>Flavobacteriia</taxon>
        <taxon>Flavobacteriales</taxon>
        <taxon>Flavobacteriaceae</taxon>
        <taxon>Mesonia</taxon>
    </lineage>
</organism>
<evidence type="ECO:0000259" key="5">
    <source>
        <dbReference type="PROSITE" id="PS51352"/>
    </source>
</evidence>
<dbReference type="InterPro" id="IPR013766">
    <property type="entry name" value="Thioredoxin_domain"/>
</dbReference>